<dbReference type="HOGENOM" id="CLU_3341396_0_0_4"/>
<sequence length="37" mass="4364">MRNTAFQLIEPTSMRLLVFLLVFSERHHSNGIYSLEI</sequence>
<evidence type="ECO:0000313" key="1">
    <source>
        <dbReference type="EMBL" id="EET06602.1"/>
    </source>
</evidence>
<name>A0A0E1WAM7_BURPE</name>
<dbReference type="EMBL" id="CM000832">
    <property type="protein sequence ID" value="EET06602.1"/>
    <property type="molecule type" value="Genomic_DNA"/>
</dbReference>
<dbReference type="AlphaFoldDB" id="A0A0E1WAM7"/>
<gene>
    <name evidence="1" type="ORF">BURPS1710A_1430</name>
</gene>
<organism evidence="1">
    <name type="scientific">Burkholderia pseudomallei 1710a</name>
    <dbReference type="NCBI Taxonomy" id="320371"/>
    <lineage>
        <taxon>Bacteria</taxon>
        <taxon>Pseudomonadati</taxon>
        <taxon>Pseudomonadota</taxon>
        <taxon>Betaproteobacteria</taxon>
        <taxon>Burkholderiales</taxon>
        <taxon>Burkholderiaceae</taxon>
        <taxon>Burkholderia</taxon>
        <taxon>pseudomallei group</taxon>
    </lineage>
</organism>
<proteinExistence type="predicted"/>
<protein>
    <submittedName>
        <fullName evidence="1">Uncharacterized protein</fullName>
    </submittedName>
</protein>
<dbReference type="Proteomes" id="UP000001812">
    <property type="component" value="Chromosome I"/>
</dbReference>
<reference evidence="1" key="1">
    <citation type="submission" date="2009-05" db="EMBL/GenBank/DDBJ databases">
        <authorList>
            <person name="Harkins D.M."/>
            <person name="DeShazer D."/>
            <person name="Woods D.E."/>
            <person name="Brinkac L.M."/>
            <person name="Brown K.A."/>
            <person name="Hung G.C."/>
            <person name="Tuanyok A."/>
            <person name="Zhang B."/>
            <person name="Nierman W.C."/>
        </authorList>
    </citation>
    <scope>NUCLEOTIDE SEQUENCE [LARGE SCALE GENOMIC DNA]</scope>
    <source>
        <strain evidence="1">1710a</strain>
    </source>
</reference>
<accession>A0A0E1WAM7</accession>